<gene>
    <name evidence="2" type="ORF">SAMN05421666_0492</name>
</gene>
<keyword evidence="1" id="KW-1133">Transmembrane helix</keyword>
<keyword evidence="1" id="KW-0472">Membrane</keyword>
<evidence type="ECO:0000313" key="2">
    <source>
        <dbReference type="EMBL" id="SIR90973.1"/>
    </source>
</evidence>
<accession>A0A1N7ES86</accession>
<keyword evidence="1" id="KW-0812">Transmembrane</keyword>
<reference evidence="3" key="1">
    <citation type="submission" date="2017-01" db="EMBL/GenBank/DDBJ databases">
        <authorList>
            <person name="Varghese N."/>
            <person name="Submissions S."/>
        </authorList>
    </citation>
    <scope>NUCLEOTIDE SEQUENCE [LARGE SCALE GENOMIC DNA]</scope>
    <source>
        <strain evidence="3">DSM 29590</strain>
    </source>
</reference>
<dbReference type="Proteomes" id="UP000186019">
    <property type="component" value="Unassembled WGS sequence"/>
</dbReference>
<proteinExistence type="predicted"/>
<evidence type="ECO:0000256" key="1">
    <source>
        <dbReference type="SAM" id="Phobius"/>
    </source>
</evidence>
<feature type="transmembrane region" description="Helical" evidence="1">
    <location>
        <begin position="81"/>
        <end position="101"/>
    </location>
</feature>
<dbReference type="EMBL" id="FTNV01000001">
    <property type="protein sequence ID" value="SIR90973.1"/>
    <property type="molecule type" value="Genomic_DNA"/>
</dbReference>
<dbReference type="AlphaFoldDB" id="A0A1N7ES86"/>
<keyword evidence="3" id="KW-1185">Reference proteome</keyword>
<sequence length="106" mass="11451">MTKAGKFLLVSALLHVIGSVLTGATPLGLFLLFPATLYTAFYFGLRRGLVWVAWLALLCMLGGMAGTLLELLNQSPIETWLLWAIMAADLGAAVFLVHSLWTGKKS</sequence>
<protein>
    <submittedName>
        <fullName evidence="2">Uncharacterized protein</fullName>
    </submittedName>
</protein>
<feature type="transmembrane region" description="Helical" evidence="1">
    <location>
        <begin position="52"/>
        <end position="69"/>
    </location>
</feature>
<dbReference type="OrthoDB" id="5736609at2"/>
<evidence type="ECO:0000313" key="3">
    <source>
        <dbReference type="Proteomes" id="UP000186019"/>
    </source>
</evidence>
<dbReference type="RefSeq" id="WP_076530680.1">
    <property type="nucleotide sequence ID" value="NZ_CANNEL010000002.1"/>
</dbReference>
<organism evidence="2 3">
    <name type="scientific">Roseovarius nanhaiticus</name>
    <dbReference type="NCBI Taxonomy" id="573024"/>
    <lineage>
        <taxon>Bacteria</taxon>
        <taxon>Pseudomonadati</taxon>
        <taxon>Pseudomonadota</taxon>
        <taxon>Alphaproteobacteria</taxon>
        <taxon>Rhodobacterales</taxon>
        <taxon>Roseobacteraceae</taxon>
        <taxon>Roseovarius</taxon>
    </lineage>
</organism>
<name>A0A1N7ES86_9RHOB</name>